<dbReference type="EMBL" id="OA570426">
    <property type="protein sequence ID" value="CAD7203283.1"/>
    <property type="molecule type" value="Genomic_DNA"/>
</dbReference>
<dbReference type="AlphaFoldDB" id="A0A7R8VR63"/>
<keyword evidence="2" id="KW-0479">Metal-binding</keyword>
<name>A0A7R8VR63_TIMDO</name>
<dbReference type="SUPFAM" id="SSF102114">
    <property type="entry name" value="Radical SAM enzymes"/>
    <property type="match status" value="1"/>
</dbReference>
<feature type="compositionally biased region" description="Basic residues" evidence="3">
    <location>
        <begin position="83"/>
        <end position="96"/>
    </location>
</feature>
<dbReference type="InterPro" id="IPR051196">
    <property type="entry name" value="RSAD2/Viperin_antiviral"/>
</dbReference>
<protein>
    <submittedName>
        <fullName evidence="4">Uncharacterized protein</fullName>
    </submittedName>
</protein>
<keyword evidence="2" id="KW-0004">4Fe-4S</keyword>
<proteinExistence type="predicted"/>
<evidence type="ECO:0000313" key="4">
    <source>
        <dbReference type="EMBL" id="CAD7203283.1"/>
    </source>
</evidence>
<dbReference type="InterPro" id="IPR058240">
    <property type="entry name" value="rSAM_sf"/>
</dbReference>
<evidence type="ECO:0000256" key="2">
    <source>
        <dbReference type="ARBA" id="ARBA00022485"/>
    </source>
</evidence>
<reference evidence="4" key="1">
    <citation type="submission" date="2020-11" db="EMBL/GenBank/DDBJ databases">
        <authorList>
            <person name="Tran Van P."/>
        </authorList>
    </citation>
    <scope>NUCLEOTIDE SEQUENCE</scope>
</reference>
<dbReference type="GO" id="GO:0051539">
    <property type="term" value="F:4 iron, 4 sulfur cluster binding"/>
    <property type="evidence" value="ECO:0007669"/>
    <property type="project" value="UniProtKB-KW"/>
</dbReference>
<evidence type="ECO:0000256" key="1">
    <source>
        <dbReference type="ARBA" id="ARBA00001966"/>
    </source>
</evidence>
<keyword evidence="2" id="KW-0408">Iron</keyword>
<keyword evidence="2" id="KW-0411">Iron-sulfur</keyword>
<accession>A0A7R8VR63</accession>
<sequence length="307" mass="34749">MDNISFHFAVSSLARRYSFSSGDSSGATRRIIGLKLDTGFGGPIMSWFSVIGGGTTTGSRLNHTVRHLEGDIAPPQDTQRGTSHPRKTPRGGHRTPTRHLIKYFHQKEMKDQDILIGLYWGIHNKCPSASGRLNCKEVHPYFRGVRAEKYLGENHLRAPDRNRTVISIFSMSGKHGRSDFQSRLSPRVQVIHHETKDTLVMEHLKNIICAVYGFLVSLFHREWDKVCSWRRRIVGPVGTDDLARGFVPRSVNYHLTRQCNYACGFCFHTAKTSFVLPRREAECGLRLLKQAGQVLIHSDQWSIGPSL</sequence>
<dbReference type="PANTHER" id="PTHR21339">
    <property type="entry name" value="RADICAL S-ADENOSYL METHIONINE DOMAIN-CONTAINING PROTEIN 2"/>
    <property type="match status" value="1"/>
</dbReference>
<gene>
    <name evidence="4" type="ORF">TDIB3V08_LOCUS9457</name>
</gene>
<feature type="region of interest" description="Disordered" evidence="3">
    <location>
        <begin position="70"/>
        <end position="96"/>
    </location>
</feature>
<organism evidence="4">
    <name type="scientific">Timema douglasi</name>
    <name type="common">Walking stick</name>
    <dbReference type="NCBI Taxonomy" id="61478"/>
    <lineage>
        <taxon>Eukaryota</taxon>
        <taxon>Metazoa</taxon>
        <taxon>Ecdysozoa</taxon>
        <taxon>Arthropoda</taxon>
        <taxon>Hexapoda</taxon>
        <taxon>Insecta</taxon>
        <taxon>Pterygota</taxon>
        <taxon>Neoptera</taxon>
        <taxon>Polyneoptera</taxon>
        <taxon>Phasmatodea</taxon>
        <taxon>Timematodea</taxon>
        <taxon>Timematoidea</taxon>
        <taxon>Timematidae</taxon>
        <taxon>Timema</taxon>
    </lineage>
</organism>
<comment type="cofactor">
    <cofactor evidence="1">
        <name>[4Fe-4S] cluster</name>
        <dbReference type="ChEBI" id="CHEBI:49883"/>
    </cofactor>
</comment>
<dbReference type="PANTHER" id="PTHR21339:SF0">
    <property type="entry name" value="S-ADENOSYLMETHIONINE-DEPENDENT NUCLEOTIDE DEHYDRATASE RSAD2"/>
    <property type="match status" value="1"/>
</dbReference>
<evidence type="ECO:0000256" key="3">
    <source>
        <dbReference type="SAM" id="MobiDB-lite"/>
    </source>
</evidence>